<dbReference type="AlphaFoldDB" id="A0A1B7YNL7"/>
<dbReference type="GeneID" id="28861340"/>
<keyword evidence="2" id="KW-0472">Membrane</keyword>
<feature type="compositionally biased region" description="Polar residues" evidence="1">
    <location>
        <begin position="345"/>
        <end position="355"/>
    </location>
</feature>
<keyword evidence="2" id="KW-1133">Transmembrane helix</keyword>
<sequence>MRPLSVLLVTVAGSLSTAQLALDDRHRHGVDRPFDDTTNSRFMGETIPVPAQTSPYSQPLITQKPAVVVGRDRSLLQIETLGSNTCGFFMLSKDALSITRTRICDDKSSSCAASGNYLGCGEKPYTTCFNSKEPACGSSGKLGERTLCWIYIISQRTRGLSGECQIFVRDDGALGEKTLLGCREYDVEWDLTVSLKTATDQFSKSSTTVPTSSLPPDTLNVLAPSILTPLVSSTAITTPTSSTGSDESTSPHTGVIIGGVLGSLAILAVAGCVAVWLVVRRRRASASASTRRSDGHVSPSPGHELPGDQPCVPLKEGNEEQGNYTDLSPASTSGDVYQAPVSDAVGSSTKPAELG</sequence>
<keyword evidence="5" id="KW-1185">Reference proteome</keyword>
<evidence type="ECO:0000256" key="2">
    <source>
        <dbReference type="SAM" id="Phobius"/>
    </source>
</evidence>
<reference evidence="5" key="1">
    <citation type="journal article" date="2017" name="BMC Genomics">
        <title>Gapless genome assembly of Colletotrichum higginsianum reveals chromosome structure and association of transposable elements with secondary metabolite gene clusters.</title>
        <authorList>
            <person name="Dallery J.-F."/>
            <person name="Lapalu N."/>
            <person name="Zampounis A."/>
            <person name="Pigne S."/>
            <person name="Luyten I."/>
            <person name="Amselem J."/>
            <person name="Wittenberg A.H.J."/>
            <person name="Zhou S."/>
            <person name="de Queiroz M.V."/>
            <person name="Robin G.P."/>
            <person name="Auger A."/>
            <person name="Hainaut M."/>
            <person name="Henrissat B."/>
            <person name="Kim K.-T."/>
            <person name="Lee Y.-H."/>
            <person name="Lespinet O."/>
            <person name="Schwartz D.C."/>
            <person name="Thon M.R."/>
            <person name="O'Connell R.J."/>
        </authorList>
    </citation>
    <scope>NUCLEOTIDE SEQUENCE [LARGE SCALE GENOMIC DNA]</scope>
    <source>
        <strain evidence="5">IMI 349063</strain>
    </source>
</reference>
<dbReference type="KEGG" id="chig:CH63R_02258"/>
<accession>A0A1B7YNL7</accession>
<feature type="chain" id="PRO_5008601807" evidence="3">
    <location>
        <begin position="22"/>
        <end position="355"/>
    </location>
</feature>
<evidence type="ECO:0000313" key="4">
    <source>
        <dbReference type="EMBL" id="OBR13532.1"/>
    </source>
</evidence>
<feature type="transmembrane region" description="Helical" evidence="2">
    <location>
        <begin position="255"/>
        <end position="279"/>
    </location>
</feature>
<feature type="compositionally biased region" description="Polar residues" evidence="1">
    <location>
        <begin position="320"/>
        <end position="335"/>
    </location>
</feature>
<feature type="signal peptide" evidence="3">
    <location>
        <begin position="1"/>
        <end position="21"/>
    </location>
</feature>
<comment type="caution">
    <text evidence="4">The sequence shown here is derived from an EMBL/GenBank/DDBJ whole genome shotgun (WGS) entry which is preliminary data.</text>
</comment>
<dbReference type="RefSeq" id="XP_018162049.1">
    <property type="nucleotide sequence ID" value="XM_018297233.1"/>
</dbReference>
<evidence type="ECO:0000256" key="1">
    <source>
        <dbReference type="SAM" id="MobiDB-lite"/>
    </source>
</evidence>
<organism evidence="4 5">
    <name type="scientific">Colletotrichum higginsianum (strain IMI 349063)</name>
    <name type="common">Crucifer anthracnose fungus</name>
    <dbReference type="NCBI Taxonomy" id="759273"/>
    <lineage>
        <taxon>Eukaryota</taxon>
        <taxon>Fungi</taxon>
        <taxon>Dikarya</taxon>
        <taxon>Ascomycota</taxon>
        <taxon>Pezizomycotina</taxon>
        <taxon>Sordariomycetes</taxon>
        <taxon>Hypocreomycetidae</taxon>
        <taxon>Glomerellales</taxon>
        <taxon>Glomerellaceae</taxon>
        <taxon>Colletotrichum</taxon>
        <taxon>Colletotrichum destructivum species complex</taxon>
    </lineage>
</organism>
<proteinExistence type="predicted"/>
<dbReference type="Proteomes" id="UP000092177">
    <property type="component" value="Chromosome 2"/>
</dbReference>
<evidence type="ECO:0000313" key="5">
    <source>
        <dbReference type="Proteomes" id="UP000092177"/>
    </source>
</evidence>
<protein>
    <submittedName>
        <fullName evidence="4">Uncharacterized protein</fullName>
    </submittedName>
</protein>
<gene>
    <name evidence="4" type="ORF">CH63R_02258</name>
</gene>
<dbReference type="OrthoDB" id="4847782at2759"/>
<evidence type="ECO:0000256" key="3">
    <source>
        <dbReference type="SAM" id="SignalP"/>
    </source>
</evidence>
<dbReference type="EMBL" id="LTAN01000002">
    <property type="protein sequence ID" value="OBR13532.1"/>
    <property type="molecule type" value="Genomic_DNA"/>
</dbReference>
<keyword evidence="3" id="KW-0732">Signal</keyword>
<feature type="region of interest" description="Disordered" evidence="1">
    <location>
        <begin position="287"/>
        <end position="355"/>
    </location>
</feature>
<name>A0A1B7YNL7_COLHI</name>
<keyword evidence="2" id="KW-0812">Transmembrane</keyword>
<dbReference type="VEuPathDB" id="FungiDB:CH63R_02258"/>